<reference evidence="2 3" key="1">
    <citation type="submission" date="2019-03" db="EMBL/GenBank/DDBJ databases">
        <title>Genomic Encyclopedia of Type Strains, Phase IV (KMG-IV): sequencing the most valuable type-strain genomes for metagenomic binning, comparative biology and taxonomic classification.</title>
        <authorList>
            <person name="Goeker M."/>
        </authorList>
    </citation>
    <scope>NUCLEOTIDE SEQUENCE [LARGE SCALE GENOMIC DNA]</scope>
    <source>
        <strain evidence="2 3">DSM 21944</strain>
    </source>
</reference>
<keyword evidence="3" id="KW-1185">Reference proteome</keyword>
<organism evidence="2 3">
    <name type="scientific">Pseudofulvimonas gallinarii</name>
    <dbReference type="NCBI Taxonomy" id="634155"/>
    <lineage>
        <taxon>Bacteria</taxon>
        <taxon>Pseudomonadati</taxon>
        <taxon>Pseudomonadota</taxon>
        <taxon>Gammaproteobacteria</taxon>
        <taxon>Lysobacterales</taxon>
        <taxon>Rhodanobacteraceae</taxon>
        <taxon>Pseudofulvimonas</taxon>
    </lineage>
</organism>
<name>A0A4R3LIC0_9GAMM</name>
<dbReference type="AlphaFoldDB" id="A0A4R3LIC0"/>
<accession>A0A4R3LIC0</accession>
<dbReference type="RefSeq" id="WP_123521961.1">
    <property type="nucleotide sequence ID" value="NZ_JBHLWF010000031.1"/>
</dbReference>
<gene>
    <name evidence="2" type="ORF">EDC25_106113</name>
</gene>
<protein>
    <recommendedName>
        <fullName evidence="4">SH3 domain-containing protein</fullName>
    </recommendedName>
</protein>
<feature type="signal peptide" evidence="1">
    <location>
        <begin position="1"/>
        <end position="26"/>
    </location>
</feature>
<proteinExistence type="predicted"/>
<feature type="chain" id="PRO_5030099308" description="SH3 domain-containing protein" evidence="1">
    <location>
        <begin position="27"/>
        <end position="177"/>
    </location>
</feature>
<sequence length="177" mass="19056">MNEHTRKRSPRPLLLAAFAVPGLAQSATECDVAAFVANPYGTVEIHADADVSSPIVGKLPPSPGGTLVLLKGARKDWINVASAVDATRTRVFDGAGWIHAPQLAVRTIDPHDDLVPFHASPDRKSEVLGSLRAELDVNLLACSDDWMKIVVPVRGGEDLEGWLPRGSWCGSPWEDCM</sequence>
<dbReference type="EMBL" id="SMAF01000006">
    <property type="protein sequence ID" value="TCS99275.1"/>
    <property type="molecule type" value="Genomic_DNA"/>
</dbReference>
<evidence type="ECO:0008006" key="4">
    <source>
        <dbReference type="Google" id="ProtNLM"/>
    </source>
</evidence>
<comment type="caution">
    <text evidence="2">The sequence shown here is derived from an EMBL/GenBank/DDBJ whole genome shotgun (WGS) entry which is preliminary data.</text>
</comment>
<dbReference type="Proteomes" id="UP000294599">
    <property type="component" value="Unassembled WGS sequence"/>
</dbReference>
<dbReference type="OrthoDB" id="3210860at2"/>
<evidence type="ECO:0000313" key="3">
    <source>
        <dbReference type="Proteomes" id="UP000294599"/>
    </source>
</evidence>
<keyword evidence="1" id="KW-0732">Signal</keyword>
<evidence type="ECO:0000256" key="1">
    <source>
        <dbReference type="SAM" id="SignalP"/>
    </source>
</evidence>
<evidence type="ECO:0000313" key="2">
    <source>
        <dbReference type="EMBL" id="TCS99275.1"/>
    </source>
</evidence>